<name>A0A0P6XRQ5_9CHLR</name>
<dbReference type="AlphaFoldDB" id="A0A0P6XRQ5"/>
<feature type="transmembrane region" description="Helical" evidence="1">
    <location>
        <begin position="116"/>
        <end position="131"/>
    </location>
</feature>
<feature type="transmembrane region" description="Helical" evidence="1">
    <location>
        <begin position="143"/>
        <end position="162"/>
    </location>
</feature>
<feature type="transmembrane region" description="Helical" evidence="1">
    <location>
        <begin position="374"/>
        <end position="393"/>
    </location>
</feature>
<dbReference type="Proteomes" id="UP000050501">
    <property type="component" value="Unassembled WGS sequence"/>
</dbReference>
<protein>
    <recommendedName>
        <fullName evidence="4">Glycosyltransferase RgtA/B/C/D-like domain-containing protein</fullName>
    </recommendedName>
</protein>
<feature type="transmembrane region" description="Helical" evidence="1">
    <location>
        <begin position="399"/>
        <end position="419"/>
    </location>
</feature>
<feature type="transmembrane region" description="Helical" evidence="1">
    <location>
        <begin position="264"/>
        <end position="287"/>
    </location>
</feature>
<proteinExistence type="predicted"/>
<comment type="caution">
    <text evidence="2">The sequence shown here is derived from an EMBL/GenBank/DDBJ whole genome shotgun (WGS) entry which is preliminary data.</text>
</comment>
<feature type="transmembrane region" description="Helical" evidence="1">
    <location>
        <begin position="224"/>
        <end position="244"/>
    </location>
</feature>
<keyword evidence="1" id="KW-0472">Membrane</keyword>
<keyword evidence="1" id="KW-0812">Transmembrane</keyword>
<dbReference type="OrthoDB" id="148359at2"/>
<dbReference type="RefSeq" id="WP_062416779.1">
    <property type="nucleotide sequence ID" value="NZ_DF967974.1"/>
</dbReference>
<keyword evidence="3" id="KW-1185">Reference proteome</keyword>
<feature type="transmembrane region" description="Helical" evidence="1">
    <location>
        <begin position="169"/>
        <end position="188"/>
    </location>
</feature>
<feature type="transmembrane region" description="Helical" evidence="1">
    <location>
        <begin position="86"/>
        <end position="104"/>
    </location>
</feature>
<organism evidence="2 3">
    <name type="scientific">Levilinea saccharolytica</name>
    <dbReference type="NCBI Taxonomy" id="229921"/>
    <lineage>
        <taxon>Bacteria</taxon>
        <taxon>Bacillati</taxon>
        <taxon>Chloroflexota</taxon>
        <taxon>Anaerolineae</taxon>
        <taxon>Anaerolineales</taxon>
        <taxon>Anaerolineaceae</taxon>
        <taxon>Levilinea</taxon>
    </lineage>
</organism>
<feature type="transmembrane region" description="Helical" evidence="1">
    <location>
        <begin position="340"/>
        <end position="362"/>
    </location>
</feature>
<evidence type="ECO:0000313" key="2">
    <source>
        <dbReference type="EMBL" id="KPL77934.1"/>
    </source>
</evidence>
<evidence type="ECO:0000313" key="3">
    <source>
        <dbReference type="Proteomes" id="UP000050501"/>
    </source>
</evidence>
<dbReference type="PATRIC" id="fig|229921.5.peg.1225"/>
<keyword evidence="1" id="KW-1133">Transmembrane helix</keyword>
<accession>A0A0P6XRQ5</accession>
<dbReference type="STRING" id="229921.ADN01_15245"/>
<evidence type="ECO:0000256" key="1">
    <source>
        <dbReference type="SAM" id="Phobius"/>
    </source>
</evidence>
<feature type="transmembrane region" description="Helical" evidence="1">
    <location>
        <begin position="299"/>
        <end position="320"/>
    </location>
</feature>
<reference evidence="2 3" key="1">
    <citation type="submission" date="2015-07" db="EMBL/GenBank/DDBJ databases">
        <title>Genome sequence of Levilinea saccharolytica DSM 16555.</title>
        <authorList>
            <person name="Hemp J."/>
            <person name="Ward L.M."/>
            <person name="Pace L.A."/>
            <person name="Fischer W.W."/>
        </authorList>
    </citation>
    <scope>NUCLEOTIDE SEQUENCE [LARGE SCALE GENOMIC DNA]</scope>
    <source>
        <strain evidence="2 3">KIBI-1</strain>
    </source>
</reference>
<gene>
    <name evidence="2" type="ORF">ADN01_15245</name>
</gene>
<evidence type="ECO:0008006" key="4">
    <source>
        <dbReference type="Google" id="ProtNLM"/>
    </source>
</evidence>
<sequence>MSAPEPQPKRKRLETIAAVGLLALLSALAYLPLAAQFGFYNDDWYLMYAGFTQGAAKFTDVFAIDRPARAFLVSAAYQLFGTQAPWYSYSAYALRLISTLSLLWTLRQVWPRQNRLMLLAAALFAVYPGFLDQPNAVDYQSHLVSFALILLSTAGSVAALTTERRALRAGLIVLSALSSLAGLLLMEYYIGMEVFRFLILAALGQSGVRLLPRLRRGALRAAPYWAVSAGFLIWRMFFFSSQRAATDIGSMFSHLAESPLMRGLWFGVYWLQDFWNVTVLAWGVPLYQSAFRLRLRDSLMGMALGAAAALLLAGVVWWLNRSKGADSPQAQEEDSSSNNWAWEALAIGALSVLASLAPVTLGDRHILFPTYSRFTLPGSLGAVLMLAGLLSMLKSQRLRLGLAAVLVGAAVFAHFGNATQYVNEWRSLRNFWWQVSWRAPQIQPGTVLVADYPNSGIAEDYFVWGPANLIFYPEKKTGSPTPISLPAAVLNRTTVQNILRGEGVTETVDRRGLEVTRDYGRVLALSMPTEGSCVHLIQGAQPELSDQEGYEMQIIARRSDPSAVLTEADPHRPPEAIFGPEPPHTWCYTYQRADLARQRGDWEEVARLGDEAIQAKLHPVDWVEWMPFIQAYAYLGREDALRQLAVIVKDQPFLRHQACALFQADGAGWGEQYPQGQARLVETFCP</sequence>
<dbReference type="EMBL" id="LGCM01000058">
    <property type="protein sequence ID" value="KPL77934.1"/>
    <property type="molecule type" value="Genomic_DNA"/>
</dbReference>